<keyword evidence="12" id="KW-0460">Magnesium</keyword>
<feature type="transmembrane region" description="Helical" evidence="13">
    <location>
        <begin position="318"/>
        <end position="336"/>
    </location>
</feature>
<feature type="transmembrane region" description="Helical" evidence="13">
    <location>
        <begin position="382"/>
        <end position="403"/>
    </location>
</feature>
<keyword evidence="5 13" id="KW-0812">Transmembrane</keyword>
<evidence type="ECO:0000256" key="10">
    <source>
        <dbReference type="NCBIfam" id="TIGR00437"/>
    </source>
</evidence>
<keyword evidence="3 13" id="KW-0813">Transport</keyword>
<keyword evidence="13" id="KW-0408">Iron</keyword>
<dbReference type="InterPro" id="IPR027417">
    <property type="entry name" value="P-loop_NTPase"/>
</dbReference>
<dbReference type="PROSITE" id="PS51711">
    <property type="entry name" value="G_FEOB"/>
    <property type="match status" value="1"/>
</dbReference>
<feature type="transmembrane region" description="Helical" evidence="13">
    <location>
        <begin position="644"/>
        <end position="665"/>
    </location>
</feature>
<comment type="caution">
    <text evidence="13">Lacks conserved residue(s) required for the propagation of feature annotation.</text>
</comment>
<keyword evidence="8 11" id="KW-0342">GTP-binding</keyword>
<dbReference type="InterPro" id="IPR050860">
    <property type="entry name" value="FeoB_GTPase"/>
</dbReference>
<comment type="function">
    <text evidence="1 13">Probable transporter of a GTP-driven Fe(2+) uptake system.</text>
</comment>
<reference evidence="16 18" key="2">
    <citation type="submission" date="2016-08" db="EMBL/GenBank/DDBJ databases">
        <authorList>
            <person name="Seilhamer J.J."/>
        </authorList>
    </citation>
    <scope>NUCLEOTIDE SEQUENCE [LARGE SCALE GENOMIC DNA]</scope>
    <source>
        <strain evidence="16 18">NML150140-1</strain>
    </source>
</reference>
<dbReference type="Proteomes" id="UP000094271">
    <property type="component" value="Unassembled WGS sequence"/>
</dbReference>
<evidence type="ECO:0000256" key="5">
    <source>
        <dbReference type="ARBA" id="ARBA00022692"/>
    </source>
</evidence>
<evidence type="ECO:0000256" key="2">
    <source>
        <dbReference type="ARBA" id="ARBA00004651"/>
    </source>
</evidence>
<dbReference type="SUPFAM" id="SSF52540">
    <property type="entry name" value="P-loop containing nucleoside triphosphate hydrolases"/>
    <property type="match status" value="1"/>
</dbReference>
<dbReference type="RefSeq" id="WP_069154224.1">
    <property type="nucleotide sequence ID" value="NZ_DAWDRA010000638.1"/>
</dbReference>
<protein>
    <recommendedName>
        <fullName evidence="10 13">Ferrous iron transport protein B</fullName>
    </recommendedName>
</protein>
<dbReference type="Proteomes" id="UP000094067">
    <property type="component" value="Unassembled WGS sequence"/>
</dbReference>
<evidence type="ECO:0000256" key="12">
    <source>
        <dbReference type="PIRSR" id="PIRSR603373-2"/>
    </source>
</evidence>
<feature type="binding site" evidence="12">
    <location>
        <position position="27"/>
    </location>
    <ligand>
        <name>Mg(2+)</name>
        <dbReference type="ChEBI" id="CHEBI:18420"/>
        <label>2</label>
    </ligand>
</feature>
<evidence type="ECO:0000256" key="3">
    <source>
        <dbReference type="ARBA" id="ARBA00022448"/>
    </source>
</evidence>
<evidence type="ECO:0000256" key="4">
    <source>
        <dbReference type="ARBA" id="ARBA00022475"/>
    </source>
</evidence>
<feature type="binding site" evidence="12">
    <location>
        <position position="28"/>
    </location>
    <ligand>
        <name>Mg(2+)</name>
        <dbReference type="ChEBI" id="CHEBI:18420"/>
        <label>2</label>
    </ligand>
</feature>
<dbReference type="GO" id="GO:0005886">
    <property type="term" value="C:plasma membrane"/>
    <property type="evidence" value="ECO:0007669"/>
    <property type="project" value="UniProtKB-SubCell"/>
</dbReference>
<dbReference type="Pfam" id="PF07670">
    <property type="entry name" value="Gate"/>
    <property type="match status" value="2"/>
</dbReference>
<dbReference type="OrthoDB" id="9809127at2"/>
<evidence type="ECO:0000313" key="15">
    <source>
        <dbReference type="EMBL" id="ODM03928.1"/>
    </source>
</evidence>
<evidence type="ECO:0000313" key="16">
    <source>
        <dbReference type="EMBL" id="ODR43826.1"/>
    </source>
</evidence>
<feature type="transmembrane region" description="Helical" evidence="13">
    <location>
        <begin position="557"/>
        <end position="576"/>
    </location>
</feature>
<feature type="domain" description="FeoB-type G" evidence="14">
    <location>
        <begin position="6"/>
        <end position="168"/>
    </location>
</feature>
<evidence type="ECO:0000259" key="14">
    <source>
        <dbReference type="PROSITE" id="PS51711"/>
    </source>
</evidence>
<feature type="binding site" evidence="12">
    <location>
        <position position="24"/>
    </location>
    <ligand>
        <name>Mg(2+)</name>
        <dbReference type="ChEBI" id="CHEBI:18420"/>
        <label>2</label>
    </ligand>
</feature>
<reference evidence="15 17" key="1">
    <citation type="submission" date="2016-07" db="EMBL/GenBank/DDBJ databases">
        <title>Characterization of isolates of Eisenbergiella tayi derived from blood cultures, using whole genome sequencing.</title>
        <authorList>
            <person name="Burdz T."/>
            <person name="Wiebe D."/>
            <person name="Huynh C."/>
            <person name="Bernard K."/>
        </authorList>
    </citation>
    <scope>NUCLEOTIDE SEQUENCE [LARGE SCALE GENOMIC DNA]</scope>
    <source>
        <strain evidence="15 17">NML 110608</strain>
    </source>
</reference>
<feature type="transmembrane region" description="Helical" evidence="13">
    <location>
        <begin position="490"/>
        <end position="514"/>
    </location>
</feature>
<sequence length="714" mass="77679">MADNSPEIIALAGNPNVGKSTIFNALTGMKQHTGNWPGKTVLNAQGTCTFHEHCYTFVDIPGCYSLMAHSAEEEVARDFICFQEPDAVIVVCDATCLERNLNLVLQIIESGRPVLLCVNLLDEAARKKIRLDLPQLSSRLHIPVTGTTARSRKGLDELLGALEAMLFPPAAPDTETVATTPAKQSFPLVVYPEYVEEALSHLIPCVKRLYAAHGSETASLPSPRWLAARLLDANENLLSAIKAYLGFDPASEPEITGVLEEIHAVLRNRGISREQLHDDLAAAFVRTAERLCRGIVFYPEEGCDKTDRRLDRIFTSRLTGFPIMLLLLLGIFWITITGANYPSALLADLLFGLEDRLASLAAAAGIPGLLTDVLLHGIYRVIAWVVSVMLPPMAIFFPLFTLLEDFGYLPRVAFNLDRCFKKCSACGKQALTMCMGFGCNAAGVTGCRIIDSPRERLIAIITNNFVPCNGRFPTIISIITLFLIGGAGGFYGSFLGACILVGIIILGVFMTLLVSRLLSATLLKGVPSSFTLEMPPYRKPQILKVIIRSIVDRTIKVLGRAMVSAAPAGLIIWILANVHLDNQATLLTSLTGFLDPFARALGMDGCILTGFLLGLPANEIVVPIIIMTYMAGGSLIEIEGAQLLQLFTANGWTWITAVSTILFSLMHWPCATTCLTIKKETGSLKWTLLSFLIPTVCGILICFLFTTAARLLFS</sequence>
<dbReference type="PANTHER" id="PTHR43185:SF2">
    <property type="entry name" value="FERROUS IRON TRANSPORT PROTEIN B"/>
    <property type="match status" value="1"/>
</dbReference>
<keyword evidence="12" id="KW-0479">Metal-binding</keyword>
<dbReference type="EMBL" id="MCGH01000003">
    <property type="protein sequence ID" value="ODM03928.1"/>
    <property type="molecule type" value="Genomic_DNA"/>
</dbReference>
<accession>A0A1E3A5C2</accession>
<keyword evidence="9 13" id="KW-0472">Membrane</keyword>
<keyword evidence="6 11" id="KW-0547">Nucleotide-binding</keyword>
<evidence type="ECO:0000256" key="9">
    <source>
        <dbReference type="ARBA" id="ARBA00023136"/>
    </source>
</evidence>
<dbReference type="Pfam" id="PF07664">
    <property type="entry name" value="FeoB_C"/>
    <property type="match status" value="1"/>
</dbReference>
<dbReference type="PATRIC" id="fig|1432052.4.peg.5249"/>
<comment type="caution">
    <text evidence="15">The sequence shown here is derived from an EMBL/GenBank/DDBJ whole genome shotgun (WGS) entry which is preliminary data.</text>
</comment>
<dbReference type="Pfam" id="PF17910">
    <property type="entry name" value="FeoB_Cyto"/>
    <property type="match status" value="1"/>
</dbReference>
<dbReference type="Pfam" id="PF02421">
    <property type="entry name" value="FeoB_N"/>
    <property type="match status" value="1"/>
</dbReference>
<dbReference type="GO" id="GO:0005525">
    <property type="term" value="F:GTP binding"/>
    <property type="evidence" value="ECO:0007669"/>
    <property type="project" value="UniProtKB-KW"/>
</dbReference>
<feature type="transmembrane region" description="Helical" evidence="13">
    <location>
        <begin position="686"/>
        <end position="713"/>
    </location>
</feature>
<evidence type="ECO:0000313" key="17">
    <source>
        <dbReference type="Proteomes" id="UP000094067"/>
    </source>
</evidence>
<keyword evidence="13" id="KW-0410">Iron transport</keyword>
<dbReference type="InterPro" id="IPR041069">
    <property type="entry name" value="FeoB_Cyto"/>
</dbReference>
<organism evidence="15 17">
    <name type="scientific">Eisenbergiella tayi</name>
    <dbReference type="NCBI Taxonomy" id="1432052"/>
    <lineage>
        <taxon>Bacteria</taxon>
        <taxon>Bacillati</taxon>
        <taxon>Bacillota</taxon>
        <taxon>Clostridia</taxon>
        <taxon>Lachnospirales</taxon>
        <taxon>Lachnospiraceae</taxon>
        <taxon>Eisenbergiella</taxon>
    </lineage>
</organism>
<evidence type="ECO:0000256" key="11">
    <source>
        <dbReference type="PIRSR" id="PIRSR603373-1"/>
    </source>
</evidence>
<evidence type="ECO:0000256" key="6">
    <source>
        <dbReference type="ARBA" id="ARBA00022741"/>
    </source>
</evidence>
<comment type="subcellular location">
    <subcellularLocation>
        <location evidence="2 13">Cell membrane</location>
        <topology evidence="2 13">Multi-pass membrane protein</topology>
    </subcellularLocation>
</comment>
<evidence type="ECO:0000256" key="1">
    <source>
        <dbReference type="ARBA" id="ARBA00003926"/>
    </source>
</evidence>
<dbReference type="InterPro" id="IPR030389">
    <property type="entry name" value="G_FEOB_dom"/>
</dbReference>
<dbReference type="InterPro" id="IPR011640">
    <property type="entry name" value="Fe2_transport_prot_B_C"/>
</dbReference>
<comment type="similarity">
    <text evidence="13">Belongs to the TRAFAC class TrmE-Era-EngA-EngB-Septin-like GTPase superfamily. FeoB GTPase (TC 9.A.8) family.</text>
</comment>
<evidence type="ECO:0000256" key="13">
    <source>
        <dbReference type="RuleBase" id="RU362098"/>
    </source>
</evidence>
<evidence type="ECO:0000256" key="8">
    <source>
        <dbReference type="ARBA" id="ARBA00023134"/>
    </source>
</evidence>
<dbReference type="AlphaFoldDB" id="A0A1E3A5C2"/>
<keyword evidence="7 13" id="KW-1133">Transmembrane helix</keyword>
<feature type="binding site" evidence="12">
    <location>
        <position position="25"/>
    </location>
    <ligand>
        <name>Mg(2+)</name>
        <dbReference type="ChEBI" id="CHEBI:18420"/>
        <label>2</label>
    </ligand>
</feature>
<feature type="binding site" evidence="11">
    <location>
        <begin position="13"/>
        <end position="20"/>
    </location>
    <ligand>
        <name>GTP</name>
        <dbReference type="ChEBI" id="CHEBI:37565"/>
        <label>1</label>
    </ligand>
</feature>
<feature type="binding site" evidence="11">
    <location>
        <begin position="59"/>
        <end position="62"/>
    </location>
    <ligand>
        <name>GTP</name>
        <dbReference type="ChEBI" id="CHEBI:37565"/>
        <label>1</label>
    </ligand>
</feature>
<keyword evidence="4" id="KW-1003">Cell membrane</keyword>
<dbReference type="PANTHER" id="PTHR43185">
    <property type="entry name" value="FERROUS IRON TRANSPORT PROTEIN B"/>
    <property type="match status" value="1"/>
</dbReference>
<keyword evidence="13" id="KW-0406">Ion transport</keyword>
<dbReference type="EMBL" id="MEHA01000032">
    <property type="protein sequence ID" value="ODR43826.1"/>
    <property type="molecule type" value="Genomic_DNA"/>
</dbReference>
<dbReference type="InterPro" id="IPR011642">
    <property type="entry name" value="Gate_dom"/>
</dbReference>
<dbReference type="GO" id="GO:0046872">
    <property type="term" value="F:metal ion binding"/>
    <property type="evidence" value="ECO:0007669"/>
    <property type="project" value="UniProtKB-KW"/>
</dbReference>
<dbReference type="Gene3D" id="3.40.50.300">
    <property type="entry name" value="P-loop containing nucleotide triphosphate hydrolases"/>
    <property type="match status" value="1"/>
</dbReference>
<name>A0A1E3A5C2_9FIRM</name>
<gene>
    <name evidence="15" type="primary">feoB_3</name>
    <name evidence="16" type="ORF">BEI59_29245</name>
    <name evidence="15" type="ORF">BEI61_04731</name>
</gene>
<evidence type="ECO:0000313" key="18">
    <source>
        <dbReference type="Proteomes" id="UP000094271"/>
    </source>
</evidence>
<dbReference type="InterPro" id="IPR003373">
    <property type="entry name" value="Fe2_transport_prot-B"/>
</dbReference>
<feature type="transmembrane region" description="Helical" evidence="13">
    <location>
        <begin position="356"/>
        <end position="375"/>
    </location>
</feature>
<proteinExistence type="inferred from homology"/>
<dbReference type="CDD" id="cd01879">
    <property type="entry name" value="FeoB"/>
    <property type="match status" value="1"/>
</dbReference>
<feature type="binding site" evidence="11">
    <location>
        <begin position="119"/>
        <end position="122"/>
    </location>
    <ligand>
        <name>GTP</name>
        <dbReference type="ChEBI" id="CHEBI:37565"/>
        <label>1</label>
    </ligand>
</feature>
<dbReference type="NCBIfam" id="TIGR00437">
    <property type="entry name" value="feoB"/>
    <property type="match status" value="1"/>
</dbReference>
<evidence type="ECO:0000256" key="7">
    <source>
        <dbReference type="ARBA" id="ARBA00022989"/>
    </source>
</evidence>
<dbReference type="GO" id="GO:0015093">
    <property type="term" value="F:ferrous iron transmembrane transporter activity"/>
    <property type="evidence" value="ECO:0007669"/>
    <property type="project" value="UniProtKB-UniRule"/>
</dbReference>